<evidence type="ECO:0000259" key="5">
    <source>
        <dbReference type="Pfam" id="PF13339"/>
    </source>
</evidence>
<dbReference type="GO" id="GO:0005730">
    <property type="term" value="C:nucleolus"/>
    <property type="evidence" value="ECO:0007669"/>
    <property type="project" value="TreeGrafter"/>
</dbReference>
<dbReference type="Pfam" id="PF13339">
    <property type="entry name" value="AATF-Che1"/>
    <property type="match status" value="1"/>
</dbReference>
<dbReference type="InterPro" id="IPR025160">
    <property type="entry name" value="AATF"/>
</dbReference>
<organism evidence="6 7">
    <name type="scientific">Sporisorium graminicola</name>
    <dbReference type="NCBI Taxonomy" id="280036"/>
    <lineage>
        <taxon>Eukaryota</taxon>
        <taxon>Fungi</taxon>
        <taxon>Dikarya</taxon>
        <taxon>Basidiomycota</taxon>
        <taxon>Ustilaginomycotina</taxon>
        <taxon>Ustilaginomycetes</taxon>
        <taxon>Ustilaginales</taxon>
        <taxon>Ustilaginaceae</taxon>
        <taxon>Sporisorium</taxon>
    </lineage>
</organism>
<dbReference type="InterPro" id="IPR012617">
    <property type="entry name" value="AATF_C"/>
</dbReference>
<feature type="region of interest" description="Disordered" evidence="3">
    <location>
        <begin position="23"/>
        <end position="193"/>
    </location>
</feature>
<dbReference type="PANTHER" id="PTHR15565">
    <property type="entry name" value="AATF PROTEIN APOPTOSIS ANTAGONIZING TRANSCRIPTION FACTOR"/>
    <property type="match status" value="1"/>
</dbReference>
<proteinExistence type="inferred from homology"/>
<feature type="compositionally biased region" description="Basic and acidic residues" evidence="3">
    <location>
        <begin position="94"/>
        <end position="116"/>
    </location>
</feature>
<dbReference type="GO" id="GO:0000462">
    <property type="term" value="P:maturation of SSU-rRNA from tricistronic rRNA transcript (SSU-rRNA, 5.8S rRNA, LSU-rRNA)"/>
    <property type="evidence" value="ECO:0007669"/>
    <property type="project" value="TreeGrafter"/>
</dbReference>
<comment type="caution">
    <text evidence="6">The sequence shown here is derived from an EMBL/GenBank/DDBJ whole genome shotgun (WGS) entry which is preliminary data.</text>
</comment>
<dbReference type="OrthoDB" id="5783963at2759"/>
<keyword evidence="7" id="KW-1185">Reference proteome</keyword>
<feature type="compositionally biased region" description="Low complexity" evidence="3">
    <location>
        <begin position="35"/>
        <end position="49"/>
    </location>
</feature>
<evidence type="ECO:0000256" key="3">
    <source>
        <dbReference type="SAM" id="MobiDB-lite"/>
    </source>
</evidence>
<name>A0A4U7KX36_9BASI</name>
<evidence type="ECO:0000256" key="1">
    <source>
        <dbReference type="ARBA" id="ARBA00008966"/>
    </source>
</evidence>
<dbReference type="AlphaFoldDB" id="A0A4U7KX36"/>
<gene>
    <name evidence="6" type="ORF">EX895_002077</name>
</gene>
<dbReference type="GeneID" id="40724972"/>
<feature type="compositionally biased region" description="Acidic residues" evidence="3">
    <location>
        <begin position="169"/>
        <end position="182"/>
    </location>
</feature>
<feature type="domain" description="Apoptosis-antagonizing transcription factor C-terminal" evidence="4">
    <location>
        <begin position="456"/>
        <end position="543"/>
    </location>
</feature>
<accession>A0A4U7KX36</accession>
<evidence type="ECO:0000313" key="7">
    <source>
        <dbReference type="Proteomes" id="UP000306050"/>
    </source>
</evidence>
<comment type="similarity">
    <text evidence="1">Belongs to the AATF family.</text>
</comment>
<dbReference type="Pfam" id="PF08164">
    <property type="entry name" value="TRAUB"/>
    <property type="match status" value="1"/>
</dbReference>
<sequence length="578" mass="62712">MLPKGSSLASLLGTLTNAAPVEFDPEALDADQPTSSSLANGNHSASGSGSDDDEDDDNDEDQDTEEEEDEYMNPRAHYADVGPSDMRKKAALSESEKINDPRYRGVKSSRAELYADKEEDDDDEHDDDDDDDDDDEEEEDEDEDEDISEGDQDDDAPPKKAKQLRFAQEDNDDDDDSSESDSDAGQATTSNSIAAQIAQSASQAKVLKARRVQDADKGRQVSKQIKTYERTLETRIKAQSVLRDVNRLPDPALYTQAISSSPAAMEPAITVLEQLLELSETLFSLRTRLHALSSASDAGEAGDNSSVVAAPTTRKRKRDFDVTVPEDDEEAQRTWNEITAHDQIDATIHDIVDYTRSLEPQRRSVLDKWSLKVTSAAATAAAAGNGNKFTQLRAVNQPPSVQIDSALSGDGLPRLIARTRVLRSDTPGASKLGRQASTPQDDDVQDAQVFDDTDFYSTLLKELIERRSGVLSTSADGGGGSAALLSMVAGGAGKKKKASVDTKASKGRKLRFEVHDKLVNFMPPIRDRVRWGEEQIERLFRQLASSSMGVVVADGVVGDGNAEEAEAEADLAGLRVFG</sequence>
<evidence type="ECO:0000313" key="6">
    <source>
        <dbReference type="EMBL" id="TKY88836.1"/>
    </source>
</evidence>
<dbReference type="KEGG" id="sgra:EX895_002077"/>
<feature type="region of interest" description="Disordered" evidence="3">
    <location>
        <begin position="294"/>
        <end position="318"/>
    </location>
</feature>
<dbReference type="RefSeq" id="XP_029740821.1">
    <property type="nucleotide sequence ID" value="XM_029882676.1"/>
</dbReference>
<protein>
    <recommendedName>
        <fullName evidence="2">Protein BFR2</fullName>
    </recommendedName>
</protein>
<evidence type="ECO:0000256" key="2">
    <source>
        <dbReference type="ARBA" id="ARBA00013850"/>
    </source>
</evidence>
<feature type="compositionally biased region" description="Acidic residues" evidence="3">
    <location>
        <begin position="50"/>
        <end position="71"/>
    </location>
</feature>
<dbReference type="InterPro" id="IPR039223">
    <property type="entry name" value="AATF/Bfr2"/>
</dbReference>
<dbReference type="PANTHER" id="PTHR15565:SF0">
    <property type="entry name" value="PROTEIN AATF"/>
    <property type="match status" value="1"/>
</dbReference>
<reference evidence="6 7" key="1">
    <citation type="submission" date="2019-05" db="EMBL/GenBank/DDBJ databases">
        <title>Sporisorium graminicola CBS 10092 draft sequencing and annotation.</title>
        <authorList>
            <person name="Solano-Gonzalez S."/>
            <person name="Caddick M.X."/>
            <person name="Darby A."/>
        </authorList>
    </citation>
    <scope>NUCLEOTIDE SEQUENCE [LARGE SCALE GENOMIC DNA]</scope>
    <source>
        <strain evidence="6 7">CBS 10092</strain>
    </source>
</reference>
<feature type="domain" description="AATF leucine zipper-containing" evidence="5">
    <location>
        <begin position="214"/>
        <end position="372"/>
    </location>
</feature>
<evidence type="ECO:0000259" key="4">
    <source>
        <dbReference type="Pfam" id="PF08164"/>
    </source>
</evidence>
<dbReference type="Proteomes" id="UP000306050">
    <property type="component" value="Chromosome SGRAM_13"/>
</dbReference>
<feature type="compositionally biased region" description="Acidic residues" evidence="3">
    <location>
        <begin position="117"/>
        <end position="155"/>
    </location>
</feature>
<dbReference type="EMBL" id="SRRM01000006">
    <property type="protein sequence ID" value="TKY88836.1"/>
    <property type="molecule type" value="Genomic_DNA"/>
</dbReference>